<dbReference type="PANTHER" id="PTHR10948">
    <property type="entry name" value="TRANSPOSASE"/>
    <property type="match status" value="1"/>
</dbReference>
<dbReference type="PROSITE" id="PS50994">
    <property type="entry name" value="INTEGRASE"/>
    <property type="match status" value="1"/>
</dbReference>
<dbReference type="InterPro" id="IPR051917">
    <property type="entry name" value="Transposase-Integrase"/>
</dbReference>
<keyword evidence="1" id="KW-0233">DNA recombination</keyword>
<protein>
    <submittedName>
        <fullName evidence="3">IS30 family transposase</fullName>
    </submittedName>
</protein>
<dbReference type="OrthoDB" id="9803231at2"/>
<dbReference type="InterPro" id="IPR036397">
    <property type="entry name" value="RNaseH_sf"/>
</dbReference>
<dbReference type="GO" id="GO:0005829">
    <property type="term" value="C:cytosol"/>
    <property type="evidence" value="ECO:0007669"/>
    <property type="project" value="TreeGrafter"/>
</dbReference>
<organism evidence="3 4">
    <name type="scientific">Bifidobacterium tibiigranuli</name>
    <dbReference type="NCBI Taxonomy" id="2172043"/>
    <lineage>
        <taxon>Bacteria</taxon>
        <taxon>Bacillati</taxon>
        <taxon>Actinomycetota</taxon>
        <taxon>Actinomycetes</taxon>
        <taxon>Bifidobacteriales</taxon>
        <taxon>Bifidobacteriaceae</taxon>
        <taxon>Bifidobacterium</taxon>
    </lineage>
</organism>
<accession>A0A5N6S825</accession>
<dbReference type="GO" id="GO:0032196">
    <property type="term" value="P:transposition"/>
    <property type="evidence" value="ECO:0007669"/>
    <property type="project" value="TreeGrafter"/>
</dbReference>
<dbReference type="InterPro" id="IPR001584">
    <property type="entry name" value="Integrase_cat-core"/>
</dbReference>
<dbReference type="GO" id="GO:0004803">
    <property type="term" value="F:transposase activity"/>
    <property type="evidence" value="ECO:0007669"/>
    <property type="project" value="TreeGrafter"/>
</dbReference>
<comment type="caution">
    <text evidence="3">The sequence shown here is derived from an EMBL/GenBank/DDBJ whole genome shotgun (WGS) entry which is preliminary data.</text>
</comment>
<evidence type="ECO:0000313" key="4">
    <source>
        <dbReference type="Proteomes" id="UP000325415"/>
    </source>
</evidence>
<reference evidence="3 4" key="1">
    <citation type="submission" date="2018-04" db="EMBL/GenBank/DDBJ databases">
        <authorList>
            <person name="Eckel V.P."/>
            <person name="Vogel R.F."/>
        </authorList>
    </citation>
    <scope>NUCLEOTIDE SEQUENCE [LARGE SCALE GENOMIC DNA]</scope>
    <source>
        <strain evidence="4">TMW 2.1764</strain>
    </source>
</reference>
<dbReference type="GO" id="GO:0003676">
    <property type="term" value="F:nucleic acid binding"/>
    <property type="evidence" value="ECO:0007669"/>
    <property type="project" value="InterPro"/>
</dbReference>
<dbReference type="NCBIfam" id="NF033563">
    <property type="entry name" value="transpos_IS30"/>
    <property type="match status" value="1"/>
</dbReference>
<dbReference type="EMBL" id="QDAG01000010">
    <property type="protein sequence ID" value="KAE8126919.1"/>
    <property type="molecule type" value="Genomic_DNA"/>
</dbReference>
<dbReference type="SUPFAM" id="SSF53098">
    <property type="entry name" value="Ribonuclease H-like"/>
    <property type="match status" value="1"/>
</dbReference>
<dbReference type="GO" id="GO:0015074">
    <property type="term" value="P:DNA integration"/>
    <property type="evidence" value="ECO:0007669"/>
    <property type="project" value="InterPro"/>
</dbReference>
<evidence type="ECO:0000259" key="2">
    <source>
        <dbReference type="PROSITE" id="PS50994"/>
    </source>
</evidence>
<dbReference type="Proteomes" id="UP000325415">
    <property type="component" value="Unassembled WGS sequence"/>
</dbReference>
<dbReference type="InterPro" id="IPR012337">
    <property type="entry name" value="RNaseH-like_sf"/>
</dbReference>
<name>A0A5N6S825_9BIFI</name>
<dbReference type="Pfam" id="PF13936">
    <property type="entry name" value="HTH_38"/>
    <property type="match status" value="1"/>
</dbReference>
<dbReference type="InterPro" id="IPR025246">
    <property type="entry name" value="IS30-like_HTH"/>
</dbReference>
<evidence type="ECO:0000256" key="1">
    <source>
        <dbReference type="ARBA" id="ARBA00023172"/>
    </source>
</evidence>
<dbReference type="AlphaFoldDB" id="A0A5N6S825"/>
<dbReference type="PANTHER" id="PTHR10948:SF23">
    <property type="entry name" value="TRANSPOSASE INSI FOR INSERTION SEQUENCE ELEMENT IS30A-RELATED"/>
    <property type="match status" value="1"/>
</dbReference>
<dbReference type="InterPro" id="IPR053392">
    <property type="entry name" value="Transposase_IS30-like"/>
</dbReference>
<dbReference type="GO" id="GO:0006310">
    <property type="term" value="P:DNA recombination"/>
    <property type="evidence" value="ECO:0007669"/>
    <property type="project" value="UniProtKB-KW"/>
</dbReference>
<feature type="domain" description="Integrase catalytic" evidence="2">
    <location>
        <begin position="196"/>
        <end position="359"/>
    </location>
</feature>
<dbReference type="Gene3D" id="3.30.420.10">
    <property type="entry name" value="Ribonuclease H-like superfamily/Ribonuclease H"/>
    <property type="match status" value="1"/>
</dbReference>
<sequence>MFRLREGAALTVKVYTHLDSGERILLEKLRFERHETIRQVARDLRRSASTVSRELRRGLWFASNENESYRPYRPKRLKTGAWTAGPFYSALTAQRKAETRACAPRKPRRMAGARLHAWVADALGRGWTPELIEGRLKLEYPDDPEMRISHECLYQWIYAGGHDTDWRRYLPRAKRHRARRKGRKAQRIAMPMRVPLALRPRAVDGRREFGHYESDTVIGSAPTKRCIDTQVERKTRRLFARLIADKSAPETAKAEYAVYSAIPAGARIDRTWDNGTESALHRLVDEALGMLTYYADPYSPWQRGSNENRNGHIRRYLPKRTSLRHLTQGELDDIVQEINDTPMKLLGYHTPNEAWQEELGKLRLQSQPANHKHS</sequence>
<keyword evidence="4" id="KW-1185">Reference proteome</keyword>
<evidence type="ECO:0000313" key="3">
    <source>
        <dbReference type="EMBL" id="KAE8126919.1"/>
    </source>
</evidence>
<gene>
    <name evidence="3" type="ORF">DDE84_09650</name>
</gene>
<proteinExistence type="predicted"/>